<protein>
    <submittedName>
        <fullName evidence="1">Uncharacterized protein</fullName>
    </submittedName>
</protein>
<comment type="caution">
    <text evidence="1">The sequence shown here is derived from an EMBL/GenBank/DDBJ whole genome shotgun (WGS) entry which is preliminary data.</text>
</comment>
<accession>A0A5B7FM33</accession>
<dbReference type="EMBL" id="VSRR010007263">
    <property type="protein sequence ID" value="MPC46546.1"/>
    <property type="molecule type" value="Genomic_DNA"/>
</dbReference>
<name>A0A5B7FM33_PORTR</name>
<reference evidence="1 2" key="1">
    <citation type="submission" date="2019-05" db="EMBL/GenBank/DDBJ databases">
        <title>Another draft genome of Portunus trituberculatus and its Hox gene families provides insights of decapod evolution.</title>
        <authorList>
            <person name="Jeong J.-H."/>
            <person name="Song I."/>
            <person name="Kim S."/>
            <person name="Choi T."/>
            <person name="Kim D."/>
            <person name="Ryu S."/>
            <person name="Kim W."/>
        </authorList>
    </citation>
    <scope>NUCLEOTIDE SEQUENCE [LARGE SCALE GENOMIC DNA]</scope>
    <source>
        <tissue evidence="1">Muscle</tissue>
    </source>
</reference>
<dbReference type="Proteomes" id="UP000324222">
    <property type="component" value="Unassembled WGS sequence"/>
</dbReference>
<evidence type="ECO:0000313" key="2">
    <source>
        <dbReference type="Proteomes" id="UP000324222"/>
    </source>
</evidence>
<dbReference type="AlphaFoldDB" id="A0A5B7FM33"/>
<sequence>MMAGTKSREYRRLIRKVSYEGLLCFTHSFDCLCRRLNVGAAAAGRHSSVYHVAAKFLERQLESVIDCGATESCESWSVSVRQSGFSSVSSVKWP</sequence>
<gene>
    <name evidence="1" type="ORF">E2C01_040266</name>
</gene>
<organism evidence="1 2">
    <name type="scientific">Portunus trituberculatus</name>
    <name type="common">Swimming crab</name>
    <name type="synonym">Neptunus trituberculatus</name>
    <dbReference type="NCBI Taxonomy" id="210409"/>
    <lineage>
        <taxon>Eukaryota</taxon>
        <taxon>Metazoa</taxon>
        <taxon>Ecdysozoa</taxon>
        <taxon>Arthropoda</taxon>
        <taxon>Crustacea</taxon>
        <taxon>Multicrustacea</taxon>
        <taxon>Malacostraca</taxon>
        <taxon>Eumalacostraca</taxon>
        <taxon>Eucarida</taxon>
        <taxon>Decapoda</taxon>
        <taxon>Pleocyemata</taxon>
        <taxon>Brachyura</taxon>
        <taxon>Eubrachyura</taxon>
        <taxon>Portunoidea</taxon>
        <taxon>Portunidae</taxon>
        <taxon>Portuninae</taxon>
        <taxon>Portunus</taxon>
    </lineage>
</organism>
<keyword evidence="2" id="KW-1185">Reference proteome</keyword>
<proteinExistence type="predicted"/>
<evidence type="ECO:0000313" key="1">
    <source>
        <dbReference type="EMBL" id="MPC46546.1"/>
    </source>
</evidence>